<sequence length="223" mass="22876">MEQRKATLALLLALLAAGQAAAAAEGASAAVRRSLLSTSPSVGPIYSNGNLEWRSWSWGLSSLNVRDASKPMPGARAALCLAIQPFGALSLRSSVPFSLDGALGFYIRGNGNSSAAQLGSLEIQFESSSPRRYSITRSITLAEALAAQAVAEGAPASTGDALLAGIAAGQWTPVKVPLAAFGEGQPGFKADRWTLGSCLQRLEGCSSAAPAIDVCLDQIVTVS</sequence>
<accession>A0AAD5DYR0</accession>
<keyword evidence="3" id="KW-1185">Reference proteome</keyword>
<protein>
    <submittedName>
        <fullName evidence="2">Uncharacterized protein</fullName>
    </submittedName>
</protein>
<evidence type="ECO:0000313" key="3">
    <source>
        <dbReference type="Proteomes" id="UP001205105"/>
    </source>
</evidence>
<evidence type="ECO:0000313" key="2">
    <source>
        <dbReference type="EMBL" id="KAI7846475.1"/>
    </source>
</evidence>
<reference evidence="2" key="1">
    <citation type="submission" date="2020-11" db="EMBL/GenBank/DDBJ databases">
        <title>Chlorella ohadii genome sequencing and assembly.</title>
        <authorList>
            <person name="Murik O."/>
            <person name="Treves H."/>
            <person name="Kedem I."/>
            <person name="Shotland Y."/>
            <person name="Kaplan A."/>
        </authorList>
    </citation>
    <scope>NUCLEOTIDE SEQUENCE</scope>
    <source>
        <strain evidence="2">1</strain>
    </source>
</reference>
<proteinExistence type="predicted"/>
<comment type="caution">
    <text evidence="2">The sequence shown here is derived from an EMBL/GenBank/DDBJ whole genome shotgun (WGS) entry which is preliminary data.</text>
</comment>
<gene>
    <name evidence="2" type="ORF">COHA_000010</name>
</gene>
<keyword evidence="1" id="KW-0732">Signal</keyword>
<dbReference type="AlphaFoldDB" id="A0AAD5DYR0"/>
<feature type="chain" id="PRO_5042264816" evidence="1">
    <location>
        <begin position="23"/>
        <end position="223"/>
    </location>
</feature>
<dbReference type="Proteomes" id="UP001205105">
    <property type="component" value="Unassembled WGS sequence"/>
</dbReference>
<name>A0AAD5DYR0_9CHLO</name>
<feature type="signal peptide" evidence="1">
    <location>
        <begin position="1"/>
        <end position="22"/>
    </location>
</feature>
<evidence type="ECO:0000256" key="1">
    <source>
        <dbReference type="SAM" id="SignalP"/>
    </source>
</evidence>
<organism evidence="2 3">
    <name type="scientific">Chlorella ohadii</name>
    <dbReference type="NCBI Taxonomy" id="2649997"/>
    <lineage>
        <taxon>Eukaryota</taxon>
        <taxon>Viridiplantae</taxon>
        <taxon>Chlorophyta</taxon>
        <taxon>core chlorophytes</taxon>
        <taxon>Trebouxiophyceae</taxon>
        <taxon>Chlorellales</taxon>
        <taxon>Chlorellaceae</taxon>
        <taxon>Chlorella clade</taxon>
        <taxon>Chlorella</taxon>
    </lineage>
</organism>
<dbReference type="EMBL" id="JADXDR010000001">
    <property type="protein sequence ID" value="KAI7846475.1"/>
    <property type="molecule type" value="Genomic_DNA"/>
</dbReference>